<evidence type="ECO:0000256" key="4">
    <source>
        <dbReference type="ARBA" id="ARBA00022777"/>
    </source>
</evidence>
<dbReference type="GO" id="GO:0005524">
    <property type="term" value="F:ATP binding"/>
    <property type="evidence" value="ECO:0007669"/>
    <property type="project" value="UniProtKB-KW"/>
</dbReference>
<evidence type="ECO:0000256" key="6">
    <source>
        <dbReference type="SAM" id="Phobius"/>
    </source>
</evidence>
<gene>
    <name evidence="8" type="ORF">ESP51_05595</name>
</gene>
<keyword evidence="5" id="KW-0902">Two-component regulatory system</keyword>
<keyword evidence="3" id="KW-0808">Transferase</keyword>
<dbReference type="InterPro" id="IPR003594">
    <property type="entry name" value="HATPase_dom"/>
</dbReference>
<comment type="catalytic activity">
    <reaction evidence="1">
        <text>ATP + protein L-histidine = ADP + protein N-phospho-L-histidine.</text>
        <dbReference type="EC" id="2.7.13.3"/>
    </reaction>
</comment>
<dbReference type="PANTHER" id="PTHR24421:SF10">
    <property type="entry name" value="NITRATE_NITRITE SENSOR PROTEIN NARQ"/>
    <property type="match status" value="1"/>
</dbReference>
<keyword evidence="6" id="KW-0472">Membrane</keyword>
<keyword evidence="8" id="KW-0067">ATP-binding</keyword>
<name>A0A4Q2L5A0_9MICO</name>
<accession>A0A4Q2L5A0</accession>
<evidence type="ECO:0000256" key="1">
    <source>
        <dbReference type="ARBA" id="ARBA00000085"/>
    </source>
</evidence>
<feature type="transmembrane region" description="Helical" evidence="6">
    <location>
        <begin position="61"/>
        <end position="79"/>
    </location>
</feature>
<keyword evidence="6" id="KW-0812">Transmembrane</keyword>
<dbReference type="InterPro" id="IPR036890">
    <property type="entry name" value="HATPase_C_sf"/>
</dbReference>
<evidence type="ECO:0000313" key="8">
    <source>
        <dbReference type="EMBL" id="RXZ72090.1"/>
    </source>
</evidence>
<feature type="transmembrane region" description="Helical" evidence="6">
    <location>
        <begin position="86"/>
        <end position="105"/>
    </location>
</feature>
<dbReference type="OrthoDB" id="144293at2"/>
<dbReference type="Pfam" id="PF02518">
    <property type="entry name" value="HATPase_c"/>
    <property type="match status" value="1"/>
</dbReference>
<feature type="domain" description="Histidine kinase/HSP90-like ATPase" evidence="7">
    <location>
        <begin position="319"/>
        <end position="405"/>
    </location>
</feature>
<reference evidence="8 9" key="1">
    <citation type="submission" date="2019-01" db="EMBL/GenBank/DDBJ databases">
        <title>Agromyces.</title>
        <authorList>
            <person name="Li J."/>
        </authorList>
    </citation>
    <scope>NUCLEOTIDE SEQUENCE [LARGE SCALE GENOMIC DNA]</scope>
    <source>
        <strain evidence="8 9">DSM 15934</strain>
    </source>
</reference>
<dbReference type="RefSeq" id="WP_129519910.1">
    <property type="nucleotide sequence ID" value="NZ_SDPN01000007.1"/>
</dbReference>
<dbReference type="Proteomes" id="UP000293865">
    <property type="component" value="Unassembled WGS sequence"/>
</dbReference>
<evidence type="ECO:0000313" key="9">
    <source>
        <dbReference type="Proteomes" id="UP000293865"/>
    </source>
</evidence>
<comment type="caution">
    <text evidence="8">The sequence shown here is derived from an EMBL/GenBank/DDBJ whole genome shotgun (WGS) entry which is preliminary data.</text>
</comment>
<keyword evidence="4" id="KW-0418">Kinase</keyword>
<dbReference type="InterPro" id="IPR050482">
    <property type="entry name" value="Sensor_HK_TwoCompSys"/>
</dbReference>
<evidence type="ECO:0000259" key="7">
    <source>
        <dbReference type="Pfam" id="PF02518"/>
    </source>
</evidence>
<protein>
    <recommendedName>
        <fullName evidence="2">histidine kinase</fullName>
        <ecNumber evidence="2">2.7.13.3</ecNumber>
    </recommendedName>
</protein>
<keyword evidence="6" id="KW-1133">Transmembrane helix</keyword>
<dbReference type="PANTHER" id="PTHR24421">
    <property type="entry name" value="NITRATE/NITRITE SENSOR PROTEIN NARX-RELATED"/>
    <property type="match status" value="1"/>
</dbReference>
<dbReference type="GO" id="GO:0000160">
    <property type="term" value="P:phosphorelay signal transduction system"/>
    <property type="evidence" value="ECO:0007669"/>
    <property type="project" value="UniProtKB-KW"/>
</dbReference>
<organism evidence="8 9">
    <name type="scientific">Agromyces albus</name>
    <dbReference type="NCBI Taxonomy" id="205332"/>
    <lineage>
        <taxon>Bacteria</taxon>
        <taxon>Bacillati</taxon>
        <taxon>Actinomycetota</taxon>
        <taxon>Actinomycetes</taxon>
        <taxon>Micrococcales</taxon>
        <taxon>Microbacteriaceae</taxon>
        <taxon>Agromyces</taxon>
    </lineage>
</organism>
<keyword evidence="9" id="KW-1185">Reference proteome</keyword>
<feature type="transmembrane region" description="Helical" evidence="6">
    <location>
        <begin position="161"/>
        <end position="187"/>
    </location>
</feature>
<sequence length="412" mass="43196">MPAAEWRVTRIAPRRRAAVTRAQVETISSRALGLFGLVFGAQTLPSAIAQSSVLVEGAGPALMAVLYGAIVALAVATVTKVAVRTACLAFAGLYVVALLAWPFLVAKPALIAESAPWLYYVCTVATTAAVVALPAVWAAAYTIVVPAIYGGIRLLPAGGEVDVLLAVLDAMYAVILGVVVLIIVTMLRQAAEAVDSAQEAALQRYDFAARQHATESERVKIDALVHDSVLTTLLSAAAAESSQEQALAARMARDAVQRLDEAAATGPRVLDRIGLPVLVRRLRAALTTFSTPFTVRVVNAGGVELPVEVVEALYTASVQAMVNSLQHADEAGRSTRREVRIRGVRAGGCVIEISDNGRGFDPAHVPGERLGLRVSIEERMSNAGGSAEIVSRVGHGTTVTLAWPAGVEGDRA</sequence>
<evidence type="ECO:0000256" key="5">
    <source>
        <dbReference type="ARBA" id="ARBA00023012"/>
    </source>
</evidence>
<dbReference type="EMBL" id="SDPN01000007">
    <property type="protein sequence ID" value="RXZ72090.1"/>
    <property type="molecule type" value="Genomic_DNA"/>
</dbReference>
<evidence type="ECO:0000256" key="3">
    <source>
        <dbReference type="ARBA" id="ARBA00022679"/>
    </source>
</evidence>
<dbReference type="AlphaFoldDB" id="A0A4Q2L5A0"/>
<dbReference type="Gene3D" id="3.30.565.10">
    <property type="entry name" value="Histidine kinase-like ATPase, C-terminal domain"/>
    <property type="match status" value="1"/>
</dbReference>
<dbReference type="EC" id="2.7.13.3" evidence="2"/>
<proteinExistence type="predicted"/>
<feature type="transmembrane region" description="Helical" evidence="6">
    <location>
        <begin position="31"/>
        <end position="49"/>
    </location>
</feature>
<evidence type="ECO:0000256" key="2">
    <source>
        <dbReference type="ARBA" id="ARBA00012438"/>
    </source>
</evidence>
<dbReference type="GO" id="GO:0004673">
    <property type="term" value="F:protein histidine kinase activity"/>
    <property type="evidence" value="ECO:0007669"/>
    <property type="project" value="UniProtKB-EC"/>
</dbReference>
<keyword evidence="8" id="KW-0547">Nucleotide-binding</keyword>
<feature type="transmembrane region" description="Helical" evidence="6">
    <location>
        <begin position="117"/>
        <end position="149"/>
    </location>
</feature>
<dbReference type="SUPFAM" id="SSF55874">
    <property type="entry name" value="ATPase domain of HSP90 chaperone/DNA topoisomerase II/histidine kinase"/>
    <property type="match status" value="1"/>
</dbReference>